<evidence type="ECO:0000313" key="3">
    <source>
        <dbReference type="EMBL" id="CAG9769962.1"/>
    </source>
</evidence>
<dbReference type="Proteomes" id="UP001152799">
    <property type="component" value="Chromosome 6"/>
</dbReference>
<reference evidence="2" key="1">
    <citation type="submission" date="2022-01" db="EMBL/GenBank/DDBJ databases">
        <authorList>
            <person name="King R."/>
        </authorList>
    </citation>
    <scope>NUCLEOTIDE SEQUENCE</scope>
</reference>
<organism evidence="2 5">
    <name type="scientific">Ceutorhynchus assimilis</name>
    <name type="common">cabbage seed weevil</name>
    <dbReference type="NCBI Taxonomy" id="467358"/>
    <lineage>
        <taxon>Eukaryota</taxon>
        <taxon>Metazoa</taxon>
        <taxon>Ecdysozoa</taxon>
        <taxon>Arthropoda</taxon>
        <taxon>Hexapoda</taxon>
        <taxon>Insecta</taxon>
        <taxon>Pterygota</taxon>
        <taxon>Neoptera</taxon>
        <taxon>Endopterygota</taxon>
        <taxon>Coleoptera</taxon>
        <taxon>Polyphaga</taxon>
        <taxon>Cucujiformia</taxon>
        <taxon>Curculionidae</taxon>
        <taxon>Ceutorhynchinae</taxon>
        <taxon>Ceutorhynchus</taxon>
    </lineage>
</organism>
<proteinExistence type="predicted"/>
<gene>
    <name evidence="2" type="ORF">CEUTPL_LOCUS10214</name>
    <name evidence="3" type="ORF">CEUTPL_LOCUS10432</name>
    <name evidence="4" type="ORF">CEUTPL_LOCUS10593</name>
</gene>
<dbReference type="AlphaFoldDB" id="A0A9N9MQY4"/>
<accession>A0A9N9MQY4</accession>
<evidence type="ECO:0000313" key="4">
    <source>
        <dbReference type="EMBL" id="CAG9770136.1"/>
    </source>
</evidence>
<feature type="region of interest" description="Disordered" evidence="1">
    <location>
        <begin position="18"/>
        <end position="45"/>
    </location>
</feature>
<feature type="compositionally biased region" description="Polar residues" evidence="1">
    <location>
        <begin position="22"/>
        <end position="33"/>
    </location>
</feature>
<evidence type="ECO:0000256" key="1">
    <source>
        <dbReference type="SAM" id="MobiDB-lite"/>
    </source>
</evidence>
<dbReference type="EMBL" id="OU892282">
    <property type="protein sequence ID" value="CAG9769962.1"/>
    <property type="molecule type" value="Genomic_DNA"/>
</dbReference>
<dbReference type="EMBL" id="OU892281">
    <property type="protein sequence ID" value="CAG9769712.1"/>
    <property type="molecule type" value="Genomic_DNA"/>
</dbReference>
<sequence length="74" mass="8299">MRIAKHLPRSVTNVVGFLKQRGLSNTTKTPSSKRASKRKAGDPAAPMMKQARLLLDFQYQPHAGGVRIATWRIR</sequence>
<keyword evidence="5" id="KW-1185">Reference proteome</keyword>
<name>A0A9N9MQY4_9CUCU</name>
<dbReference type="Proteomes" id="UP001152799">
    <property type="component" value="Chromosome 5"/>
</dbReference>
<evidence type="ECO:0000313" key="5">
    <source>
        <dbReference type="Proteomes" id="UP001152799"/>
    </source>
</evidence>
<evidence type="ECO:0000313" key="2">
    <source>
        <dbReference type="EMBL" id="CAG9769712.1"/>
    </source>
</evidence>
<protein>
    <submittedName>
        <fullName evidence="2 3">Uncharacterized protein</fullName>
    </submittedName>
</protein>
<dbReference type="EMBL" id="OU892282">
    <property type="protein sequence ID" value="CAG9770136.1"/>
    <property type="molecule type" value="Genomic_DNA"/>
</dbReference>